<dbReference type="EMBL" id="JAPDRP010000039">
    <property type="protein sequence ID" value="KAJ9633929.1"/>
    <property type="molecule type" value="Genomic_DNA"/>
</dbReference>
<reference evidence="1" key="1">
    <citation type="submission" date="2022-10" db="EMBL/GenBank/DDBJ databases">
        <title>Culturing micro-colonial fungi from biological soil crusts in the Mojave desert and describing Neophaeococcomyces mojavensis, and introducing the new genera and species Taxawa tesnikishii.</title>
        <authorList>
            <person name="Kurbessoian T."/>
            <person name="Stajich J.E."/>
        </authorList>
    </citation>
    <scope>NUCLEOTIDE SEQUENCE</scope>
    <source>
        <strain evidence="1">JES_115</strain>
    </source>
</reference>
<sequence>MPESNPSSPSRVYPPPANAMLPPPAPSAPSSSSHSSRKRKRDEGDSAVASSASSTSQFSKRTKQKVIEWDDGGKCWHCGGGAPDVCHVIGRKDSSFGRYVDNGLLTFDSLGDEQNAIPLCPSCHRAFDNVNDPGLVFIPTDIPYFIDFEKKDFENRTDIARRLGYVPPRMTPKPQAYLEHQVSQGILSSDACGGQYWRYTLRDYFPVNADKSFIPGLGPFKEPGLWHGAPMAALRRAFQVLGDPVVEGIPEEQMNALWELRKLYSRKVETGNQDRSRLNDGVEATVGEGSHQTPGTTSSGHDTASAVGGQLSSSATNAIGNSQSPQAEDQAVPSASDATLKPHEAASSPLLLDAMDKLTARIPQQNHQTPPSTTHGRLLIWGAGSTAESNVLRYLKTVQPYHFSSWMRDDTLF</sequence>
<protein>
    <submittedName>
        <fullName evidence="1">Uncharacterized protein</fullName>
    </submittedName>
</protein>
<gene>
    <name evidence="1" type="ORF">H2199_009178</name>
</gene>
<proteinExistence type="predicted"/>
<evidence type="ECO:0000313" key="1">
    <source>
        <dbReference type="EMBL" id="KAJ9633929.1"/>
    </source>
</evidence>
<evidence type="ECO:0000313" key="2">
    <source>
        <dbReference type="Proteomes" id="UP001172680"/>
    </source>
</evidence>
<dbReference type="Proteomes" id="UP001172680">
    <property type="component" value="Unassembled WGS sequence"/>
</dbReference>
<organism evidence="1 2">
    <name type="scientific">Coniosporium tulheliwenetii</name>
    <dbReference type="NCBI Taxonomy" id="3383036"/>
    <lineage>
        <taxon>Eukaryota</taxon>
        <taxon>Fungi</taxon>
        <taxon>Dikarya</taxon>
        <taxon>Ascomycota</taxon>
        <taxon>Pezizomycotina</taxon>
        <taxon>Dothideomycetes</taxon>
        <taxon>Dothideomycetes incertae sedis</taxon>
        <taxon>Coniosporium</taxon>
    </lineage>
</organism>
<accession>A0ACC2YF12</accession>
<comment type="caution">
    <text evidence="1">The sequence shown here is derived from an EMBL/GenBank/DDBJ whole genome shotgun (WGS) entry which is preliminary data.</text>
</comment>
<name>A0ACC2YF12_9PEZI</name>
<keyword evidence="2" id="KW-1185">Reference proteome</keyword>